<keyword evidence="2" id="KW-1185">Reference proteome</keyword>
<gene>
    <name evidence="1" type="ORF">AAFH96_04505</name>
</gene>
<protein>
    <submittedName>
        <fullName evidence="1">Uncharacterized protein</fullName>
    </submittedName>
</protein>
<dbReference type="RefSeq" id="WP_375733133.1">
    <property type="nucleotide sequence ID" value="NZ_JBCGDC010000008.1"/>
</dbReference>
<proteinExistence type="predicted"/>
<sequence length="69" mass="7305">MTADEVRPARPTQVAAAFWLLLATAVLLLGIVGMTVAHAVWFDGEISRVAALVPDADPDEVSGERFGNV</sequence>
<reference evidence="1 2" key="1">
    <citation type="submission" date="2024-04" db="EMBL/GenBank/DDBJ databases">
        <title>Polymorphospora sp. isolated from Baiyangdian Lake in Xiong'an New Area.</title>
        <authorList>
            <person name="Zhang X."/>
            <person name="Liu J."/>
        </authorList>
    </citation>
    <scope>NUCLEOTIDE SEQUENCE [LARGE SCALE GENOMIC DNA]</scope>
    <source>
        <strain evidence="1 2">2-325</strain>
    </source>
</reference>
<organism evidence="1 2">
    <name type="scientific">Polymorphospora lycopeni</name>
    <dbReference type="NCBI Taxonomy" id="3140240"/>
    <lineage>
        <taxon>Bacteria</taxon>
        <taxon>Bacillati</taxon>
        <taxon>Actinomycetota</taxon>
        <taxon>Actinomycetes</taxon>
        <taxon>Micromonosporales</taxon>
        <taxon>Micromonosporaceae</taxon>
        <taxon>Polymorphospora</taxon>
    </lineage>
</organism>
<name>A0ABV5CK38_9ACTN</name>
<comment type="caution">
    <text evidence="1">The sequence shown here is derived from an EMBL/GenBank/DDBJ whole genome shotgun (WGS) entry which is preliminary data.</text>
</comment>
<evidence type="ECO:0000313" key="1">
    <source>
        <dbReference type="EMBL" id="MFB6392364.1"/>
    </source>
</evidence>
<evidence type="ECO:0000313" key="2">
    <source>
        <dbReference type="Proteomes" id="UP001582793"/>
    </source>
</evidence>
<accession>A0ABV5CK38</accession>
<dbReference type="EMBL" id="JBCGDC010000008">
    <property type="protein sequence ID" value="MFB6392364.1"/>
    <property type="molecule type" value="Genomic_DNA"/>
</dbReference>
<dbReference type="Proteomes" id="UP001582793">
    <property type="component" value="Unassembled WGS sequence"/>
</dbReference>